<keyword evidence="2 9" id="KW-0723">Serine/threonine-protein kinase</keyword>
<dbReference type="SUPFAM" id="SSF56112">
    <property type="entry name" value="Protein kinase-like (PK-like)"/>
    <property type="match status" value="1"/>
</dbReference>
<feature type="compositionally biased region" description="Basic and acidic residues" evidence="7">
    <location>
        <begin position="386"/>
        <end position="395"/>
    </location>
</feature>
<feature type="compositionally biased region" description="Pro residues" evidence="7">
    <location>
        <begin position="130"/>
        <end position="160"/>
    </location>
</feature>
<dbReference type="EC" id="2.7.11.1" evidence="1"/>
<dbReference type="InterPro" id="IPR000719">
    <property type="entry name" value="Prot_kinase_dom"/>
</dbReference>
<dbReference type="STRING" id="1391654.AKJ09_08847"/>
<feature type="region of interest" description="Disordered" evidence="7">
    <location>
        <begin position="347"/>
        <end position="405"/>
    </location>
</feature>
<dbReference type="Gene3D" id="3.30.200.20">
    <property type="entry name" value="Phosphorylase Kinase, domain 1"/>
    <property type="match status" value="1"/>
</dbReference>
<reference evidence="9 10" key="1">
    <citation type="submission" date="2015-08" db="EMBL/GenBank/DDBJ databases">
        <authorList>
            <person name="Babu N.S."/>
            <person name="Beckwith C.J."/>
            <person name="Beseler K.G."/>
            <person name="Brison A."/>
            <person name="Carone J.V."/>
            <person name="Caskin T.P."/>
            <person name="Diamond M."/>
            <person name="Durham M.E."/>
            <person name="Foxe J.M."/>
            <person name="Go M."/>
            <person name="Henderson B.A."/>
            <person name="Jones I.B."/>
            <person name="McGettigan J.A."/>
            <person name="Micheletti S.J."/>
            <person name="Nasrallah M.E."/>
            <person name="Ortiz D."/>
            <person name="Piller C.R."/>
            <person name="Privatt S.R."/>
            <person name="Schneider S.L."/>
            <person name="Sharp S."/>
            <person name="Smith T.C."/>
            <person name="Stanton J.D."/>
            <person name="Ullery H.E."/>
            <person name="Wilson R.J."/>
            <person name="Serrano M.G."/>
            <person name="Buck G."/>
            <person name="Lee V."/>
            <person name="Wang Y."/>
            <person name="Carvalho R."/>
            <person name="Voegtly L."/>
            <person name="Shi R."/>
            <person name="Duckworth R."/>
            <person name="Johnson A."/>
            <person name="Loviza R."/>
            <person name="Walstead R."/>
            <person name="Shah Z."/>
            <person name="Kiflezghi M."/>
            <person name="Wade K."/>
            <person name="Ball S.L."/>
            <person name="Bradley K.W."/>
            <person name="Asai D.J."/>
            <person name="Bowman C.A."/>
            <person name="Russell D.A."/>
            <person name="Pope W.H."/>
            <person name="Jacobs-Sera D."/>
            <person name="Hendrix R.W."/>
            <person name="Hatfull G.F."/>
        </authorList>
    </citation>
    <scope>NUCLEOTIDE SEQUENCE [LARGE SCALE GENOMIC DNA]</scope>
    <source>
        <strain evidence="9 10">DSM 27648</strain>
    </source>
</reference>
<feature type="region of interest" description="Disordered" evidence="7">
    <location>
        <begin position="214"/>
        <end position="328"/>
    </location>
</feature>
<dbReference type="InterPro" id="IPR008271">
    <property type="entry name" value="Ser/Thr_kinase_AS"/>
</dbReference>
<dbReference type="GO" id="GO:0004674">
    <property type="term" value="F:protein serine/threonine kinase activity"/>
    <property type="evidence" value="ECO:0007669"/>
    <property type="project" value="UniProtKB-KW"/>
</dbReference>
<keyword evidence="10" id="KW-1185">Reference proteome</keyword>
<dbReference type="InterPro" id="IPR011009">
    <property type="entry name" value="Kinase-like_dom_sf"/>
</dbReference>
<protein>
    <recommendedName>
        <fullName evidence="1">non-specific serine/threonine protein kinase</fullName>
        <ecNumber evidence="1">2.7.11.1</ecNumber>
    </recommendedName>
</protein>
<feature type="region of interest" description="Disordered" evidence="7">
    <location>
        <begin position="90"/>
        <end position="177"/>
    </location>
</feature>
<dbReference type="Gene3D" id="1.10.510.10">
    <property type="entry name" value="Transferase(Phosphotransferase) domain 1"/>
    <property type="match status" value="1"/>
</dbReference>
<dbReference type="KEGG" id="llu:AKJ09_08847"/>
<feature type="compositionally biased region" description="Low complexity" evidence="7">
    <location>
        <begin position="308"/>
        <end position="320"/>
    </location>
</feature>
<evidence type="ECO:0000256" key="3">
    <source>
        <dbReference type="ARBA" id="ARBA00022679"/>
    </source>
</evidence>
<keyword evidence="5 9" id="KW-0418">Kinase</keyword>
<keyword evidence="3" id="KW-0808">Transferase</keyword>
<organism evidence="9 10">
    <name type="scientific">Labilithrix luteola</name>
    <dbReference type="NCBI Taxonomy" id="1391654"/>
    <lineage>
        <taxon>Bacteria</taxon>
        <taxon>Pseudomonadati</taxon>
        <taxon>Myxococcota</taxon>
        <taxon>Polyangia</taxon>
        <taxon>Polyangiales</taxon>
        <taxon>Labilitrichaceae</taxon>
        <taxon>Labilithrix</taxon>
    </lineage>
</organism>
<dbReference type="EMBL" id="CP012333">
    <property type="protein sequence ID" value="AKV02184.1"/>
    <property type="molecule type" value="Genomic_DNA"/>
</dbReference>
<evidence type="ECO:0000313" key="10">
    <source>
        <dbReference type="Proteomes" id="UP000064967"/>
    </source>
</evidence>
<feature type="domain" description="Protein kinase" evidence="8">
    <location>
        <begin position="412"/>
        <end position="686"/>
    </location>
</feature>
<evidence type="ECO:0000256" key="7">
    <source>
        <dbReference type="SAM" id="MobiDB-lite"/>
    </source>
</evidence>
<evidence type="ECO:0000256" key="6">
    <source>
        <dbReference type="ARBA" id="ARBA00022840"/>
    </source>
</evidence>
<evidence type="ECO:0000256" key="1">
    <source>
        <dbReference type="ARBA" id="ARBA00012513"/>
    </source>
</evidence>
<dbReference type="PROSITE" id="PS50011">
    <property type="entry name" value="PROTEIN_KINASE_DOM"/>
    <property type="match status" value="1"/>
</dbReference>
<dbReference type="SMART" id="SM00220">
    <property type="entry name" value="S_TKc"/>
    <property type="match status" value="1"/>
</dbReference>
<name>A0A0K1Q8W7_9BACT</name>
<keyword evidence="6" id="KW-0067">ATP-binding</keyword>
<dbReference type="PANTHER" id="PTHR43289">
    <property type="entry name" value="MITOGEN-ACTIVATED PROTEIN KINASE KINASE KINASE 20-RELATED"/>
    <property type="match status" value="1"/>
</dbReference>
<evidence type="ECO:0000256" key="2">
    <source>
        <dbReference type="ARBA" id="ARBA00022527"/>
    </source>
</evidence>
<proteinExistence type="predicted"/>
<evidence type="ECO:0000256" key="4">
    <source>
        <dbReference type="ARBA" id="ARBA00022741"/>
    </source>
</evidence>
<evidence type="ECO:0000313" key="9">
    <source>
        <dbReference type="EMBL" id="AKV02184.1"/>
    </source>
</evidence>
<dbReference type="FunFam" id="1.10.510.10:FF:000021">
    <property type="entry name" value="Serine/threonine protein kinase"/>
    <property type="match status" value="1"/>
</dbReference>
<feature type="compositionally biased region" description="Basic and acidic residues" evidence="7">
    <location>
        <begin position="226"/>
        <end position="240"/>
    </location>
</feature>
<accession>A0A0K1Q8W7</accession>
<evidence type="ECO:0000259" key="8">
    <source>
        <dbReference type="PROSITE" id="PS50011"/>
    </source>
</evidence>
<sequence>MEPPRQSQPHTLELRVSGTRVLSLLAEPVGAPRNGTFPLRLKPLNQNQASELYALIEAEALRERSASPSSEPLLMRTLALNPEAARRALGSVSLPTTPSTPPDFDPRKTAPLQSWDPKRTAPTAWAITQPPRPGEAPRAPEPPKPPVVSVQPPKPPPLPKLPALSIPTPGGPPSSDSEIIARAAAALGDDPKRTVPSAVWARQAAAAGAAAVAARKTTEDEIVGEGSDRTMLDPQVRADAKLPPAPPSAPWDDGPSLSVHVLYEPPDSAKAPPSSVTPKQTLPAPPSSSGGPGDFFDTALGGLSSVGAPPSEEAPETPASWEDDERAPWDEDEDFATLVKLPGEVLPLMPRRGGMDGSSKVLVDTSALARGSRPPTTRRSKPPLGLEDRPSRRPPTDGSDPLLSRKINDGKYVIESLIGSGAAGAVYKAQHRELRRTVAIKVLHPHYQKDPHFMKGFRGEALAASQLDHPNVMRVLDFGQEPDGLVYIVMEYLSGRTLQNRLDEERRLAPERALELMIQVCAALSVAHDQGIIHRDVKPDNIMLVTSRNDEGTTFELVKVCDFGIAALQNARADDPELGFGDNVIAGTPEYMSPEQARGTEVDARADVYACGICLYELVTGRPPFLGETAPDILLQQLEDPPRPPSQIIRGLDPVLEEIILRAIQKDPEKRQQSARELRLELKELLDPGDGDETDGENERSIVLNVANLDDPASGFSAFFMALSSAVLRAGRFERGHPEAAAAMKDLLKATRVALRGRRELTFARRDTQKSIGYVVMSGHAEIVDLKRLLGTELYENLGYPFIETVVKKGIASFTLREGVPDNEVEEFIELLIGSLSEEELRKALLAKNLPHVSVLFVDDILAADRSVSWKVGVTLSRLARDLGGIANSRGVSLKKMRENRDDLVAAVAHLLTRGEEIRQFVLNADIVDSAVANYRGFSGFQLVPVLVERLLLDPCAEAAMLLVADFDSAESDVDHLKGLLRLFATRLLLERSATSDAAVAELHRRSIVTDSDIPRDLGEKIRAETLANALLREPSGFLRTLDIIHDDDYGRELGHLEAAMAVLARKAEAAALLAAISVLARHARGSGQPGPRQQHAIATMKSIIDRERLVPIATALFNGPPQQREPARQLLVLAGGAGAHALFVARENFSDPQSRQVFVQTLRDTGAAGWSLLSAVLPRMVVQNEKDVAFAEDLLQAVPDRADPALGDAVAKFVAHPPLRPAALRALVALWGDGAKKPLVEALGSGDEATRIVALRGLRRLRGIDDHVLGVVERLLGTKGGAGEELRAAAASILAETPPMLRTRAVNLLSKIIEGRRGIVAMLRGEGATEDSPIVAEAMARSLLVLDRNEGIRVLKARIARSEGAMRTRLSAVLQGS</sequence>
<dbReference type="PROSITE" id="PS00108">
    <property type="entry name" value="PROTEIN_KINASE_ST"/>
    <property type="match status" value="1"/>
</dbReference>
<keyword evidence="4" id="KW-0547">Nucleotide-binding</keyword>
<dbReference type="PANTHER" id="PTHR43289:SF6">
    <property type="entry name" value="SERINE_THREONINE-PROTEIN KINASE NEKL-3"/>
    <property type="match status" value="1"/>
</dbReference>
<gene>
    <name evidence="9" type="ORF">AKJ09_08847</name>
</gene>
<dbReference type="CDD" id="cd14014">
    <property type="entry name" value="STKc_PknB_like"/>
    <property type="match status" value="1"/>
</dbReference>
<dbReference type="Proteomes" id="UP000064967">
    <property type="component" value="Chromosome"/>
</dbReference>
<dbReference type="Pfam" id="PF00069">
    <property type="entry name" value="Pkinase"/>
    <property type="match status" value="1"/>
</dbReference>
<dbReference type="GO" id="GO:0005524">
    <property type="term" value="F:ATP binding"/>
    <property type="evidence" value="ECO:0007669"/>
    <property type="project" value="UniProtKB-KW"/>
</dbReference>
<evidence type="ECO:0000256" key="5">
    <source>
        <dbReference type="ARBA" id="ARBA00022777"/>
    </source>
</evidence>